<organism evidence="2 3">
    <name type="scientific">Necator americanus</name>
    <name type="common">Human hookworm</name>
    <dbReference type="NCBI Taxonomy" id="51031"/>
    <lineage>
        <taxon>Eukaryota</taxon>
        <taxon>Metazoa</taxon>
        <taxon>Ecdysozoa</taxon>
        <taxon>Nematoda</taxon>
        <taxon>Chromadorea</taxon>
        <taxon>Rhabditida</taxon>
        <taxon>Rhabditina</taxon>
        <taxon>Rhabditomorpha</taxon>
        <taxon>Strongyloidea</taxon>
        <taxon>Ancylostomatidae</taxon>
        <taxon>Bunostominae</taxon>
        <taxon>Necator</taxon>
    </lineage>
</organism>
<accession>A0ABR1BYY7</accession>
<dbReference type="InterPro" id="IPR014044">
    <property type="entry name" value="CAP_dom"/>
</dbReference>
<feature type="domain" description="SCP" evidence="1">
    <location>
        <begin position="321"/>
        <end position="471"/>
    </location>
</feature>
<name>A0ABR1BYY7_NECAM</name>
<proteinExistence type="predicted"/>
<dbReference type="EMBL" id="JAVFWL010000001">
    <property type="protein sequence ID" value="KAK6730602.1"/>
    <property type="molecule type" value="Genomic_DNA"/>
</dbReference>
<dbReference type="InterPro" id="IPR035940">
    <property type="entry name" value="CAP_sf"/>
</dbReference>
<dbReference type="Proteomes" id="UP001303046">
    <property type="component" value="Unassembled WGS sequence"/>
</dbReference>
<gene>
    <name evidence="2" type="primary">Necator_chrI.g3334</name>
    <name evidence="2" type="ORF">RB195_007205</name>
</gene>
<sequence>MNIVLVPFIYNCPLFTIMRAVILVILALSHVAPSMASKMAECDESAIATDDYRKLFLHEHNVKRHSLAKGEVLTADQRKLQGSARLFKFSYDCRLESLAKYLATDCNGRIPAANMSSFGRSENYYWTREVPQHILDSANNLQYRFADVVNQWWYTLEDGNIGSDVLYTDEKMKAFANMAYKGSTSLGCYNVLCQSGSTYNLATACVYSTIPKSGESLYSTAKTNGCTKSTTCRKEINNSECILRNDTTEGDLAGLCRIKLTEITVTTAAPGVDTTEKTTVVLTTDGTTVASTAAKTTVSSFTQQTTVATTVAPSSSEMTKRIRNEVVRTHNDYRSFLAEGSVRNGKPGKPNLPTATNMLTMEYNLSLETEAQALADNCAPAGLSPNPGENTYVIQSTSVSASDAIKQSMEKWWDEIYSTSVGKNLRYTLNLQSKPNAPTRFTQMAWADTYGVGCGIKRCSTSTYIVCRYHPP</sequence>
<reference evidence="2 3" key="1">
    <citation type="submission" date="2023-08" db="EMBL/GenBank/DDBJ databases">
        <title>A Necator americanus chromosomal reference genome.</title>
        <authorList>
            <person name="Ilik V."/>
            <person name="Petrzelkova K.J."/>
            <person name="Pardy F."/>
            <person name="Fuh T."/>
            <person name="Niatou-Singa F.S."/>
            <person name="Gouil Q."/>
            <person name="Baker L."/>
            <person name="Ritchie M.E."/>
            <person name="Jex A.R."/>
            <person name="Gazzola D."/>
            <person name="Li H."/>
            <person name="Toshio Fujiwara R."/>
            <person name="Zhan B."/>
            <person name="Aroian R.V."/>
            <person name="Pafco B."/>
            <person name="Schwarz E.M."/>
        </authorList>
    </citation>
    <scope>NUCLEOTIDE SEQUENCE [LARGE SCALE GENOMIC DNA]</scope>
    <source>
        <strain evidence="2 3">Aroian</strain>
        <tissue evidence="2">Whole animal</tissue>
    </source>
</reference>
<dbReference type="Gene3D" id="3.40.33.10">
    <property type="entry name" value="CAP"/>
    <property type="match status" value="2"/>
</dbReference>
<dbReference type="CDD" id="cd05380">
    <property type="entry name" value="CAP_euk"/>
    <property type="match status" value="2"/>
</dbReference>
<evidence type="ECO:0000313" key="3">
    <source>
        <dbReference type="Proteomes" id="UP001303046"/>
    </source>
</evidence>
<protein>
    <recommendedName>
        <fullName evidence="1">SCP domain-containing protein</fullName>
    </recommendedName>
</protein>
<evidence type="ECO:0000259" key="1">
    <source>
        <dbReference type="SMART" id="SM00198"/>
    </source>
</evidence>
<evidence type="ECO:0000313" key="2">
    <source>
        <dbReference type="EMBL" id="KAK6730602.1"/>
    </source>
</evidence>
<keyword evidence="3" id="KW-1185">Reference proteome</keyword>
<dbReference type="PANTHER" id="PTHR10334">
    <property type="entry name" value="CYSTEINE-RICH SECRETORY PROTEIN-RELATED"/>
    <property type="match status" value="1"/>
</dbReference>
<dbReference type="SMART" id="SM00198">
    <property type="entry name" value="SCP"/>
    <property type="match status" value="1"/>
</dbReference>
<dbReference type="Pfam" id="PF00188">
    <property type="entry name" value="CAP"/>
    <property type="match status" value="2"/>
</dbReference>
<dbReference type="SUPFAM" id="SSF55797">
    <property type="entry name" value="PR-1-like"/>
    <property type="match status" value="2"/>
</dbReference>
<dbReference type="InterPro" id="IPR001283">
    <property type="entry name" value="CRISP-related"/>
</dbReference>
<comment type="caution">
    <text evidence="2">The sequence shown here is derived from an EMBL/GenBank/DDBJ whole genome shotgun (WGS) entry which is preliminary data.</text>
</comment>